<evidence type="ECO:0000313" key="9">
    <source>
        <dbReference type="EMBL" id="RXI00489.1"/>
    </source>
</evidence>
<dbReference type="PROSITE" id="PS51775">
    <property type="entry name" value="GTD_BINDING"/>
    <property type="match status" value="1"/>
</dbReference>
<comment type="caution">
    <text evidence="9">The sequence shown here is derived from an EMBL/GenBank/DDBJ whole genome shotgun (WGS) entry which is preliminary data.</text>
</comment>
<feature type="coiled-coil region" evidence="5">
    <location>
        <begin position="304"/>
        <end position="370"/>
    </location>
</feature>
<dbReference type="EMBL" id="RDQH01000330">
    <property type="protein sequence ID" value="RXI00489.1"/>
    <property type="molecule type" value="Genomic_DNA"/>
</dbReference>
<evidence type="ECO:0000256" key="7">
    <source>
        <dbReference type="SAM" id="Phobius"/>
    </source>
</evidence>
<feature type="domain" description="GTD-binding" evidence="8">
    <location>
        <begin position="270"/>
        <end position="368"/>
    </location>
</feature>
<feature type="compositionally biased region" description="Basic and acidic residues" evidence="6">
    <location>
        <begin position="536"/>
        <end position="554"/>
    </location>
</feature>
<feature type="transmembrane region" description="Helical" evidence="7">
    <location>
        <begin position="720"/>
        <end position="743"/>
    </location>
</feature>
<organism evidence="9 10">
    <name type="scientific">Malus domestica</name>
    <name type="common">Apple</name>
    <name type="synonym">Pyrus malus</name>
    <dbReference type="NCBI Taxonomy" id="3750"/>
    <lineage>
        <taxon>Eukaryota</taxon>
        <taxon>Viridiplantae</taxon>
        <taxon>Streptophyta</taxon>
        <taxon>Embryophyta</taxon>
        <taxon>Tracheophyta</taxon>
        <taxon>Spermatophyta</taxon>
        <taxon>Magnoliopsida</taxon>
        <taxon>eudicotyledons</taxon>
        <taxon>Gunneridae</taxon>
        <taxon>Pentapetalae</taxon>
        <taxon>rosids</taxon>
        <taxon>fabids</taxon>
        <taxon>Rosales</taxon>
        <taxon>Rosaceae</taxon>
        <taxon>Amygdaloideae</taxon>
        <taxon>Maleae</taxon>
        <taxon>Malus</taxon>
    </lineage>
</organism>
<feature type="region of interest" description="Disordered" evidence="6">
    <location>
        <begin position="155"/>
        <end position="178"/>
    </location>
</feature>
<feature type="compositionally biased region" description="Basic and acidic residues" evidence="6">
    <location>
        <begin position="450"/>
        <end position="466"/>
    </location>
</feature>
<proteinExistence type="predicted"/>
<feature type="transmembrane region" description="Helical" evidence="7">
    <location>
        <begin position="14"/>
        <end position="36"/>
    </location>
</feature>
<dbReference type="PANTHER" id="PTHR31422">
    <property type="entry name" value="BNAANNG28530D PROTEIN"/>
    <property type="match status" value="1"/>
</dbReference>
<keyword evidence="3 7" id="KW-1133">Transmembrane helix</keyword>
<keyword evidence="2 7" id="KW-0812">Transmembrane</keyword>
<feature type="compositionally biased region" description="Polar residues" evidence="6">
    <location>
        <begin position="516"/>
        <end position="535"/>
    </location>
</feature>
<feature type="region of interest" description="Disordered" evidence="6">
    <location>
        <begin position="516"/>
        <end position="586"/>
    </location>
</feature>
<evidence type="ECO:0000259" key="8">
    <source>
        <dbReference type="PROSITE" id="PS51775"/>
    </source>
</evidence>
<feature type="compositionally biased region" description="Basic residues" evidence="6">
    <location>
        <begin position="155"/>
        <end position="169"/>
    </location>
</feature>
<name>A0A498JX69_MALDO</name>
<evidence type="ECO:0000256" key="5">
    <source>
        <dbReference type="SAM" id="Coils"/>
    </source>
</evidence>
<feature type="region of interest" description="Disordered" evidence="6">
    <location>
        <begin position="438"/>
        <end position="503"/>
    </location>
</feature>
<reference evidence="9" key="1">
    <citation type="submission" date="2018-10" db="EMBL/GenBank/DDBJ databases">
        <title>A high-quality apple genome assembly.</title>
        <authorList>
            <person name="Hu J."/>
        </authorList>
    </citation>
    <scope>NUCLEOTIDE SEQUENCE [LARGE SCALE GENOMIC DNA]</scope>
    <source>
        <tissue evidence="9">Young leaf</tissue>
    </source>
</reference>
<dbReference type="PANTHER" id="PTHR31422:SF3">
    <property type="entry name" value="GTD-BINDING DOMAIN-CONTAINING PROTEIN"/>
    <property type="match status" value="1"/>
</dbReference>
<dbReference type="InterPro" id="IPR007656">
    <property type="entry name" value="GTD-bd"/>
</dbReference>
<comment type="subcellular location">
    <subcellularLocation>
        <location evidence="1">Membrane</location>
    </subcellularLocation>
</comment>
<evidence type="ECO:0000256" key="2">
    <source>
        <dbReference type="ARBA" id="ARBA00022692"/>
    </source>
</evidence>
<sequence length="825" mass="92578">MACQMIHSWKFNELVGAFLDLAIAYLLLCAAAVAYFTSKFVGLFGFCLPCPCDGFFGTPRKSDCFQRQFADPPCEKISSVLWSVRSKFPLNVIWDEDPNFHSKLKSLNEANGSFAFEGEASCSSFSVAENEHSVESGVGNLAAGKEQSFDLKAKKVASRRPRLRRRRRGGSVDYGNSSSVSSYDMFQSAAQDNPTSPSSISKMGNEVTEVFVNSDGIEAPTDMSSPESVSRVGFNEHVDEIKSVEKDGSLVEDSGSNAGEKLGFDSNETTTIRVLEQALEEEHAARAALYLELEKERSAAATAADEAMAMIMRLQEEKASIEMEARQYQRMIEEKFAYDAEEMNILKEILIRREREKHFLENEVEQYRQMFFGDDRVDSSEDQVPKLELEHSSPDYAVPSTKIKDYTLTFGKELPILDLDEDSDSLKRVDMHLHPSIESHSHFSSSSNKFSHEFQEKEIVSMDEKPSSQGKELQKLEVYQQRSLSPSPGGLSFRKSTSPPYKQELNLDASTSIWEGLASNTSGTGNENRNPIPSNNDKRDKQGNNQDEGSRDPRSTVLNTEPSVLDVHVIDDKSHLSNAEKSERDMPTTIGLKNQRKIQRVSSDTSNVFLTMDCPRGRSLPSDMRRYSMSAIDYERYKIDNEVEQLGERLRIVQEGREKLNFSVGHRDRERIQLQLLEDIASHLREIRQLTEPGKAEGQAAMLPPLSKVYCQNFHSLRSALIISLSINGAFYAILGVIVLTMLRPPDCHVQEKTLADFTSTSAYKFLKNVAVLLQIQVTAAKLVMLTSGIARKLIQRSYTCSSVCSGWVPSLNSFQLPSFRLTHR</sequence>
<evidence type="ECO:0000256" key="6">
    <source>
        <dbReference type="SAM" id="MobiDB-lite"/>
    </source>
</evidence>
<evidence type="ECO:0000313" key="10">
    <source>
        <dbReference type="Proteomes" id="UP000290289"/>
    </source>
</evidence>
<evidence type="ECO:0000256" key="4">
    <source>
        <dbReference type="ARBA" id="ARBA00023136"/>
    </source>
</evidence>
<evidence type="ECO:0000256" key="3">
    <source>
        <dbReference type="ARBA" id="ARBA00022989"/>
    </source>
</evidence>
<protein>
    <recommendedName>
        <fullName evidence="8">GTD-binding domain-containing protein</fullName>
    </recommendedName>
</protein>
<dbReference type="GO" id="GO:0016020">
    <property type="term" value="C:membrane"/>
    <property type="evidence" value="ECO:0007669"/>
    <property type="project" value="UniProtKB-SubCell"/>
</dbReference>
<gene>
    <name evidence="9" type="ORF">DVH24_000723</name>
</gene>
<evidence type="ECO:0000256" key="1">
    <source>
        <dbReference type="ARBA" id="ARBA00004370"/>
    </source>
</evidence>
<keyword evidence="10" id="KW-1185">Reference proteome</keyword>
<feature type="compositionally biased region" description="Basic and acidic residues" evidence="6">
    <location>
        <begin position="568"/>
        <end position="586"/>
    </location>
</feature>
<dbReference type="Proteomes" id="UP000290289">
    <property type="component" value="Chromosome 4"/>
</dbReference>
<dbReference type="Pfam" id="PF04576">
    <property type="entry name" value="Zein-binding"/>
    <property type="match status" value="1"/>
</dbReference>
<keyword evidence="4 7" id="KW-0472">Membrane</keyword>
<keyword evidence="5" id="KW-0175">Coiled coil</keyword>
<accession>A0A498JX69</accession>
<dbReference type="GO" id="GO:0080115">
    <property type="term" value="F:myosin XI tail binding"/>
    <property type="evidence" value="ECO:0007669"/>
    <property type="project" value="UniProtKB-ARBA"/>
</dbReference>
<dbReference type="AlphaFoldDB" id="A0A498JX69"/>